<dbReference type="AlphaFoldDB" id="A0A7W5JSV6"/>
<evidence type="ECO:0000256" key="2">
    <source>
        <dbReference type="SAM" id="SignalP"/>
    </source>
</evidence>
<accession>A0A7W5JSV6</accession>
<keyword evidence="2" id="KW-0732">Signal</keyword>
<sequence length="197" mass="20593">MDKRIARAVAAAAVVTLPVLAGCGTGRAESGGTATATAPSSQVTAPGTEVVNATPSPTPSADPAKQTTRVQAATEKFVRTVLTIGYPDKSFDDYTDRIEPLMTKDGFDSLESADSIKKGSTALKSLYPQRARSAPKFADDPEVVSIDATTATVTLAYENLAQQKAGDDWKTLKSLGTGSVTVKLVLDDGRWLVDNAS</sequence>
<evidence type="ECO:0000313" key="4">
    <source>
        <dbReference type="Proteomes" id="UP000565572"/>
    </source>
</evidence>
<reference evidence="3 4" key="1">
    <citation type="submission" date="2020-08" db="EMBL/GenBank/DDBJ databases">
        <title>Sequencing the genomes of 1000 actinobacteria strains.</title>
        <authorList>
            <person name="Klenk H.-P."/>
        </authorList>
    </citation>
    <scope>NUCLEOTIDE SEQUENCE [LARGE SCALE GENOMIC DNA]</scope>
    <source>
        <strain evidence="3 4">DSM 11053</strain>
    </source>
</reference>
<proteinExistence type="predicted"/>
<dbReference type="PROSITE" id="PS51257">
    <property type="entry name" value="PROKAR_LIPOPROTEIN"/>
    <property type="match status" value="1"/>
</dbReference>
<feature type="region of interest" description="Disordered" evidence="1">
    <location>
        <begin position="25"/>
        <end position="69"/>
    </location>
</feature>
<keyword evidence="4" id="KW-1185">Reference proteome</keyword>
<gene>
    <name evidence="3" type="ORF">FHX39_000648</name>
</gene>
<organism evidence="3 4">
    <name type="scientific">Microlunatus antarcticus</name>
    <dbReference type="NCBI Taxonomy" id="53388"/>
    <lineage>
        <taxon>Bacteria</taxon>
        <taxon>Bacillati</taxon>
        <taxon>Actinomycetota</taxon>
        <taxon>Actinomycetes</taxon>
        <taxon>Propionibacteriales</taxon>
        <taxon>Propionibacteriaceae</taxon>
        <taxon>Microlunatus</taxon>
    </lineage>
</organism>
<dbReference type="RefSeq" id="WP_183336764.1">
    <property type="nucleotide sequence ID" value="NZ_JACHZG010000001.1"/>
</dbReference>
<protein>
    <recommendedName>
        <fullName evidence="5">Mce-associated membrane protein</fullName>
    </recommendedName>
</protein>
<dbReference type="Proteomes" id="UP000565572">
    <property type="component" value="Unassembled WGS sequence"/>
</dbReference>
<evidence type="ECO:0008006" key="5">
    <source>
        <dbReference type="Google" id="ProtNLM"/>
    </source>
</evidence>
<name>A0A7W5JSV6_9ACTN</name>
<feature type="compositionally biased region" description="Polar residues" evidence="1">
    <location>
        <begin position="32"/>
        <end position="45"/>
    </location>
</feature>
<feature type="compositionally biased region" description="Low complexity" evidence="1">
    <location>
        <begin position="53"/>
        <end position="64"/>
    </location>
</feature>
<evidence type="ECO:0000313" key="3">
    <source>
        <dbReference type="EMBL" id="MBB3325704.1"/>
    </source>
</evidence>
<feature type="chain" id="PRO_5039233631" description="Mce-associated membrane protein" evidence="2">
    <location>
        <begin position="22"/>
        <end position="197"/>
    </location>
</feature>
<comment type="caution">
    <text evidence="3">The sequence shown here is derived from an EMBL/GenBank/DDBJ whole genome shotgun (WGS) entry which is preliminary data.</text>
</comment>
<dbReference type="EMBL" id="JACHZG010000001">
    <property type="protein sequence ID" value="MBB3325704.1"/>
    <property type="molecule type" value="Genomic_DNA"/>
</dbReference>
<evidence type="ECO:0000256" key="1">
    <source>
        <dbReference type="SAM" id="MobiDB-lite"/>
    </source>
</evidence>
<feature type="signal peptide" evidence="2">
    <location>
        <begin position="1"/>
        <end position="21"/>
    </location>
</feature>